<keyword evidence="2" id="KW-1185">Reference proteome</keyword>
<dbReference type="EMBL" id="MU251386">
    <property type="protein sequence ID" value="KAG9237453.1"/>
    <property type="molecule type" value="Genomic_DNA"/>
</dbReference>
<protein>
    <submittedName>
        <fullName evidence="1">Uncharacterized protein</fullName>
    </submittedName>
</protein>
<comment type="caution">
    <text evidence="1">The sequence shown here is derived from an EMBL/GenBank/DDBJ whole genome shotgun (WGS) entry which is preliminary data.</text>
</comment>
<reference evidence="1" key="1">
    <citation type="journal article" date="2021" name="IMA Fungus">
        <title>Genomic characterization of three marine fungi, including Emericellopsis atlantica sp. nov. with signatures of a generalist lifestyle and marine biomass degradation.</title>
        <authorList>
            <person name="Hagestad O.C."/>
            <person name="Hou L."/>
            <person name="Andersen J.H."/>
            <person name="Hansen E.H."/>
            <person name="Altermark B."/>
            <person name="Li C."/>
            <person name="Kuhnert E."/>
            <person name="Cox R.J."/>
            <person name="Crous P.W."/>
            <person name="Spatafora J.W."/>
            <person name="Lail K."/>
            <person name="Amirebrahimi M."/>
            <person name="Lipzen A."/>
            <person name="Pangilinan J."/>
            <person name="Andreopoulos W."/>
            <person name="Hayes R.D."/>
            <person name="Ng V."/>
            <person name="Grigoriev I.V."/>
            <person name="Jackson S.A."/>
            <person name="Sutton T.D.S."/>
            <person name="Dobson A.D.W."/>
            <person name="Rama T."/>
        </authorList>
    </citation>
    <scope>NUCLEOTIDE SEQUENCE</scope>
    <source>
        <strain evidence="1">TRa018bII</strain>
    </source>
</reference>
<dbReference type="AlphaFoldDB" id="A0A9P7YQU6"/>
<name>A0A9P7YQU6_9HELO</name>
<accession>A0A9P7YQU6</accession>
<sequence length="153" mass="17719">MADYISTIPLCVPLFWYVLLPRQLPVQAEGSQSWSLARDLKPLAWGKLADDDVRRYGTCVPPISRAPTSIRCPCRKGLAKFQVNLRRSSPSIRLHMGEFSRSSHRAWNTEFDPRFSHWKSIANDERGGSKHRVMFCLGDRRERQGVDFSWRRS</sequence>
<evidence type="ECO:0000313" key="1">
    <source>
        <dbReference type="EMBL" id="KAG9237453.1"/>
    </source>
</evidence>
<dbReference type="Proteomes" id="UP000824998">
    <property type="component" value="Unassembled WGS sequence"/>
</dbReference>
<gene>
    <name evidence="1" type="ORF">BJ875DRAFT_152775</name>
</gene>
<proteinExistence type="predicted"/>
<organism evidence="1 2">
    <name type="scientific">Amylocarpus encephaloides</name>
    <dbReference type="NCBI Taxonomy" id="45428"/>
    <lineage>
        <taxon>Eukaryota</taxon>
        <taxon>Fungi</taxon>
        <taxon>Dikarya</taxon>
        <taxon>Ascomycota</taxon>
        <taxon>Pezizomycotina</taxon>
        <taxon>Leotiomycetes</taxon>
        <taxon>Helotiales</taxon>
        <taxon>Helotiales incertae sedis</taxon>
        <taxon>Amylocarpus</taxon>
    </lineage>
</organism>
<evidence type="ECO:0000313" key="2">
    <source>
        <dbReference type="Proteomes" id="UP000824998"/>
    </source>
</evidence>